<organism evidence="1 2">
    <name type="scientific">Gigaspora margarita</name>
    <dbReference type="NCBI Taxonomy" id="4874"/>
    <lineage>
        <taxon>Eukaryota</taxon>
        <taxon>Fungi</taxon>
        <taxon>Fungi incertae sedis</taxon>
        <taxon>Mucoromycota</taxon>
        <taxon>Glomeromycotina</taxon>
        <taxon>Glomeromycetes</taxon>
        <taxon>Diversisporales</taxon>
        <taxon>Gigasporaceae</taxon>
        <taxon>Gigaspora</taxon>
    </lineage>
</organism>
<dbReference type="EMBL" id="CAJVQB010007082">
    <property type="protein sequence ID" value="CAG8696765.1"/>
    <property type="molecule type" value="Genomic_DNA"/>
</dbReference>
<protein>
    <submittedName>
        <fullName evidence="1">1582_t:CDS:1</fullName>
    </submittedName>
</protein>
<comment type="caution">
    <text evidence="1">The sequence shown here is derived from an EMBL/GenBank/DDBJ whole genome shotgun (WGS) entry which is preliminary data.</text>
</comment>
<sequence length="72" mass="8501">WVLEIPYDIRDEEINNLLKAYKTYFVAYKKKFKIKSENQAPQWTSIEERILSLDPGVRTFLTGYSPSEVTVE</sequence>
<feature type="non-terminal residue" evidence="1">
    <location>
        <position position="1"/>
    </location>
</feature>
<evidence type="ECO:0000313" key="1">
    <source>
        <dbReference type="EMBL" id="CAG8696765.1"/>
    </source>
</evidence>
<evidence type="ECO:0000313" key="2">
    <source>
        <dbReference type="Proteomes" id="UP000789901"/>
    </source>
</evidence>
<name>A0ABN7UYN5_GIGMA</name>
<gene>
    <name evidence="1" type="ORF">GMARGA_LOCUS11862</name>
</gene>
<accession>A0ABN7UYN5</accession>
<reference evidence="1 2" key="1">
    <citation type="submission" date="2021-06" db="EMBL/GenBank/DDBJ databases">
        <authorList>
            <person name="Kallberg Y."/>
            <person name="Tangrot J."/>
            <person name="Rosling A."/>
        </authorList>
    </citation>
    <scope>NUCLEOTIDE SEQUENCE [LARGE SCALE GENOMIC DNA]</scope>
    <source>
        <strain evidence="1 2">120-4 pot B 10/14</strain>
    </source>
</reference>
<keyword evidence="2" id="KW-1185">Reference proteome</keyword>
<proteinExistence type="predicted"/>
<dbReference type="Proteomes" id="UP000789901">
    <property type="component" value="Unassembled WGS sequence"/>
</dbReference>